<organism evidence="1 2">
    <name type="scientific">Adlercreutzia caecimuris</name>
    <dbReference type="NCBI Taxonomy" id="671266"/>
    <lineage>
        <taxon>Bacteria</taxon>
        <taxon>Bacillati</taxon>
        <taxon>Actinomycetota</taxon>
        <taxon>Coriobacteriia</taxon>
        <taxon>Eggerthellales</taxon>
        <taxon>Eggerthellaceae</taxon>
        <taxon>Adlercreutzia</taxon>
    </lineage>
</organism>
<reference evidence="1 2" key="1">
    <citation type="submission" date="2019-04" db="EMBL/GenBank/DDBJ databases">
        <title>Microbes associate with the intestines of laboratory mice.</title>
        <authorList>
            <person name="Navarre W."/>
            <person name="Wong E."/>
            <person name="Huang K.C."/>
            <person name="Tropini C."/>
            <person name="Ng K."/>
            <person name="Yu B."/>
        </authorList>
    </citation>
    <scope>NUCLEOTIDE SEQUENCE [LARGE SCALE GENOMIC DNA]</scope>
    <source>
        <strain evidence="1 2">NM80_B27</strain>
    </source>
</reference>
<comment type="caution">
    <text evidence="1">The sequence shown here is derived from an EMBL/GenBank/DDBJ whole genome shotgun (WGS) entry which is preliminary data.</text>
</comment>
<dbReference type="AlphaFoldDB" id="A0A4V3WV43"/>
<protein>
    <submittedName>
        <fullName evidence="1">Uncharacterized protein</fullName>
    </submittedName>
</protein>
<name>A0A4V3WV43_9ACTN</name>
<sequence length="122" mass="13551">MELLMAIPSGIASTHTLTDIANAIRYQSGENRRCMPGEMADAVEALDGTQEKGGMQYPYEAPHFGKMTVLSYISIANAIRGQNGELREYKPCEMAQAIRDLEWEKPSKAYALLMYLSDGETK</sequence>
<dbReference type="RefSeq" id="WP_136432898.1">
    <property type="nucleotide sequence ID" value="NZ_SSTJ01000002.1"/>
</dbReference>
<proteinExistence type="predicted"/>
<gene>
    <name evidence="1" type="ORF">E5986_01975</name>
</gene>
<accession>A0A4V3WV43</accession>
<evidence type="ECO:0000313" key="2">
    <source>
        <dbReference type="Proteomes" id="UP000308978"/>
    </source>
</evidence>
<evidence type="ECO:0000313" key="1">
    <source>
        <dbReference type="EMBL" id="THG38217.1"/>
    </source>
</evidence>
<dbReference type="EMBL" id="SSTJ01000002">
    <property type="protein sequence ID" value="THG38217.1"/>
    <property type="molecule type" value="Genomic_DNA"/>
</dbReference>
<dbReference type="Proteomes" id="UP000308978">
    <property type="component" value="Unassembled WGS sequence"/>
</dbReference>